<reference evidence="8" key="1">
    <citation type="journal article" date="2020" name="mSystems">
        <title>Genome- and Community-Level Interaction Insights into Carbon Utilization and Element Cycling Functions of Hydrothermarchaeota in Hydrothermal Sediment.</title>
        <authorList>
            <person name="Zhou Z."/>
            <person name="Liu Y."/>
            <person name="Xu W."/>
            <person name="Pan J."/>
            <person name="Luo Z.H."/>
            <person name="Li M."/>
        </authorList>
    </citation>
    <scope>NUCLEOTIDE SEQUENCE [LARGE SCALE GENOMIC DNA]</scope>
    <source>
        <strain evidence="8">HyVt-76</strain>
    </source>
</reference>
<feature type="domain" description="4Fe-4S ferredoxin-type" evidence="7">
    <location>
        <begin position="48"/>
        <end position="77"/>
    </location>
</feature>
<dbReference type="HAMAP" id="MF_01351">
    <property type="entry name" value="NDH1_NuoI"/>
    <property type="match status" value="1"/>
</dbReference>
<dbReference type="GO" id="GO:0005886">
    <property type="term" value="C:plasma membrane"/>
    <property type="evidence" value="ECO:0007669"/>
    <property type="project" value="UniProtKB-SubCell"/>
</dbReference>
<comment type="cofactor">
    <cofactor evidence="6">
        <name>[4Fe-4S] cluster</name>
        <dbReference type="ChEBI" id="CHEBI:49883"/>
    </cofactor>
    <text evidence="6">Binds 2 [4Fe-4S] clusters per subunit.</text>
</comment>
<evidence type="ECO:0000256" key="1">
    <source>
        <dbReference type="ARBA" id="ARBA00022485"/>
    </source>
</evidence>
<feature type="binding site" evidence="6">
    <location>
        <position position="111"/>
    </location>
    <ligand>
        <name>[4Fe-4S] cluster</name>
        <dbReference type="ChEBI" id="CHEBI:49883"/>
        <label>2</label>
    </ligand>
</feature>
<dbReference type="InterPro" id="IPR017900">
    <property type="entry name" value="4Fe4S_Fe_S_CS"/>
</dbReference>
<dbReference type="EMBL" id="DRTD01000461">
    <property type="protein sequence ID" value="HHE55375.1"/>
    <property type="molecule type" value="Genomic_DNA"/>
</dbReference>
<keyword evidence="6" id="KW-0520">NAD</keyword>
<dbReference type="Pfam" id="PF12838">
    <property type="entry name" value="Fer4_7"/>
    <property type="match status" value="1"/>
</dbReference>
<dbReference type="PROSITE" id="PS51379">
    <property type="entry name" value="4FE4S_FER_2"/>
    <property type="match status" value="2"/>
</dbReference>
<dbReference type="AlphaFoldDB" id="A0A7V5LJV6"/>
<dbReference type="GO" id="GO:0050136">
    <property type="term" value="F:NADH dehydrogenase (quinone) (non-electrogenic) activity"/>
    <property type="evidence" value="ECO:0007669"/>
    <property type="project" value="UniProtKB-UniRule"/>
</dbReference>
<dbReference type="PROSITE" id="PS00198">
    <property type="entry name" value="4FE4S_FER_1"/>
    <property type="match status" value="2"/>
</dbReference>
<dbReference type="Gene3D" id="3.30.70.3270">
    <property type="match status" value="1"/>
</dbReference>
<name>A0A7V5LJV6_CALAY</name>
<comment type="subunit">
    <text evidence="6">NDH-1 is composed of 14 different subunits. Subunits NuoA, H, J, K, L, M, N constitute the membrane sector of the complex.</text>
</comment>
<feature type="domain" description="4Fe-4S ferredoxin-type" evidence="7">
    <location>
        <begin position="99"/>
        <end position="128"/>
    </location>
</feature>
<comment type="function">
    <text evidence="6">NDH-1 shuttles electrons from NADH, via FMN and iron-sulfur (Fe-S) centers, to quinones in the respiratory chain. The immediate electron acceptor for the enzyme in this species is believed to be ubiquinone. Couples the redox reaction to proton translocation (for every two electrons transferred, four hydrogen ions are translocated across the cytoplasmic membrane), and thus conserves the redox energy in a proton gradient.</text>
</comment>
<dbReference type="GO" id="GO:0005506">
    <property type="term" value="F:iron ion binding"/>
    <property type="evidence" value="ECO:0007669"/>
    <property type="project" value="UniProtKB-UniRule"/>
</dbReference>
<dbReference type="PANTHER" id="PTHR10849">
    <property type="entry name" value="NADH DEHYDROGENASE UBIQUINONE IRON-SULFUR PROTEIN 8, MITOCHONDRIAL"/>
    <property type="match status" value="1"/>
</dbReference>
<keyword evidence="6" id="KW-1278">Translocase</keyword>
<keyword evidence="6" id="KW-0472">Membrane</keyword>
<sequence>MREYFKNIYEAVATILIGMGVTLRHLFVPSVTLQYPKEKIELPPRSRMQLYVNIDDCIGCRQCERACPVDCIEIDTIKADKDEDLGLTSNGKKKPFHVTRFDIDMSKCCFCNLCTFPCPTECIYMTPDFEYAQEDRSNLNFHFSNYTPEQVAELQKREAEKKAALAAAKANAGKKPTAN</sequence>
<dbReference type="GO" id="GO:0048038">
    <property type="term" value="F:quinone binding"/>
    <property type="evidence" value="ECO:0007669"/>
    <property type="project" value="UniProtKB-KW"/>
</dbReference>
<feature type="binding site" evidence="6">
    <location>
        <position position="57"/>
    </location>
    <ligand>
        <name>[4Fe-4S] cluster</name>
        <dbReference type="ChEBI" id="CHEBI:49883"/>
        <label>1</label>
    </ligand>
</feature>
<dbReference type="EC" id="7.1.1.-" evidence="6"/>
<feature type="binding site" evidence="6">
    <location>
        <position position="108"/>
    </location>
    <ligand>
        <name>[4Fe-4S] cluster</name>
        <dbReference type="ChEBI" id="CHEBI:49883"/>
        <label>2</label>
    </ligand>
</feature>
<feature type="binding site" evidence="6">
    <location>
        <position position="60"/>
    </location>
    <ligand>
        <name>[4Fe-4S] cluster</name>
        <dbReference type="ChEBI" id="CHEBI:49883"/>
        <label>1</label>
    </ligand>
</feature>
<comment type="similarity">
    <text evidence="6">Belongs to the complex I 23 kDa subunit family.</text>
</comment>
<dbReference type="GO" id="GO:0051539">
    <property type="term" value="F:4 iron, 4 sulfur cluster binding"/>
    <property type="evidence" value="ECO:0007669"/>
    <property type="project" value="UniProtKB-KW"/>
</dbReference>
<keyword evidence="4 6" id="KW-0408">Iron</keyword>
<dbReference type="Proteomes" id="UP000886111">
    <property type="component" value="Unassembled WGS sequence"/>
</dbReference>
<proteinExistence type="inferred from homology"/>
<dbReference type="InterPro" id="IPR017896">
    <property type="entry name" value="4Fe4S_Fe-S-bd"/>
</dbReference>
<keyword evidence="6" id="KW-0874">Quinone</keyword>
<accession>A0A7V5LJV6</accession>
<organism evidence="8">
    <name type="scientific">Caldithrix abyssi</name>
    <dbReference type="NCBI Taxonomy" id="187145"/>
    <lineage>
        <taxon>Bacteria</taxon>
        <taxon>Pseudomonadati</taxon>
        <taxon>Calditrichota</taxon>
        <taxon>Calditrichia</taxon>
        <taxon>Calditrichales</taxon>
        <taxon>Calditrichaceae</taxon>
        <taxon>Caldithrix</taxon>
    </lineage>
</organism>
<feature type="binding site" evidence="6">
    <location>
        <position position="118"/>
    </location>
    <ligand>
        <name>[4Fe-4S] cluster</name>
        <dbReference type="ChEBI" id="CHEBI:49883"/>
        <label>1</label>
    </ligand>
</feature>
<protein>
    <recommendedName>
        <fullName evidence="6">NADH-quinone oxidoreductase subunit I</fullName>
        <ecNumber evidence="6">7.1.1.-</ecNumber>
    </recommendedName>
    <alternativeName>
        <fullName evidence="6">NADH dehydrogenase I subunit I</fullName>
    </alternativeName>
    <alternativeName>
        <fullName evidence="6">NDH-1 subunit I</fullName>
    </alternativeName>
</protein>
<keyword evidence="3" id="KW-0677">Repeat</keyword>
<comment type="caution">
    <text evidence="8">The sequence shown here is derived from an EMBL/GenBank/DDBJ whole genome shotgun (WGS) entry which is preliminary data.</text>
</comment>
<evidence type="ECO:0000259" key="7">
    <source>
        <dbReference type="PROSITE" id="PS51379"/>
    </source>
</evidence>
<keyword evidence="5 6" id="KW-0411">Iron-sulfur</keyword>
<feature type="binding site" evidence="6">
    <location>
        <position position="114"/>
    </location>
    <ligand>
        <name>[4Fe-4S] cluster</name>
        <dbReference type="ChEBI" id="CHEBI:49883"/>
        <label>2</label>
    </ligand>
</feature>
<feature type="binding site" evidence="6">
    <location>
        <position position="67"/>
    </location>
    <ligand>
        <name>[4Fe-4S] cluster</name>
        <dbReference type="ChEBI" id="CHEBI:49883"/>
        <label>2</label>
    </ligand>
</feature>
<keyword evidence="2 6" id="KW-0479">Metal-binding</keyword>
<evidence type="ECO:0000256" key="5">
    <source>
        <dbReference type="ARBA" id="ARBA00023014"/>
    </source>
</evidence>
<keyword evidence="6" id="KW-0830">Ubiquinone</keyword>
<evidence type="ECO:0000313" key="8">
    <source>
        <dbReference type="EMBL" id="HHE55375.1"/>
    </source>
</evidence>
<evidence type="ECO:0000256" key="3">
    <source>
        <dbReference type="ARBA" id="ARBA00022737"/>
    </source>
</evidence>
<dbReference type="InterPro" id="IPR010226">
    <property type="entry name" value="NADH_quinone_OxRdtase_chainI"/>
</dbReference>
<evidence type="ECO:0000256" key="2">
    <source>
        <dbReference type="ARBA" id="ARBA00022723"/>
    </source>
</evidence>
<feature type="binding site" evidence="6">
    <location>
        <position position="63"/>
    </location>
    <ligand>
        <name>[4Fe-4S] cluster</name>
        <dbReference type="ChEBI" id="CHEBI:49883"/>
        <label>1</label>
    </ligand>
</feature>
<comment type="subcellular location">
    <subcellularLocation>
        <location evidence="6">Cell membrane</location>
        <topology evidence="6">Peripheral membrane protein</topology>
    </subcellularLocation>
</comment>
<comment type="catalytic activity">
    <reaction evidence="6">
        <text>a quinone + NADH + 5 H(+)(in) = a quinol + NAD(+) + 4 H(+)(out)</text>
        <dbReference type="Rhea" id="RHEA:57888"/>
        <dbReference type="ChEBI" id="CHEBI:15378"/>
        <dbReference type="ChEBI" id="CHEBI:24646"/>
        <dbReference type="ChEBI" id="CHEBI:57540"/>
        <dbReference type="ChEBI" id="CHEBI:57945"/>
        <dbReference type="ChEBI" id="CHEBI:132124"/>
    </reaction>
</comment>
<keyword evidence="6" id="KW-1003">Cell membrane</keyword>
<gene>
    <name evidence="6" type="primary">nuoI</name>
    <name evidence="8" type="ORF">ENL21_06300</name>
</gene>
<dbReference type="SUPFAM" id="SSF54862">
    <property type="entry name" value="4Fe-4S ferredoxins"/>
    <property type="match status" value="1"/>
</dbReference>
<keyword evidence="1 6" id="KW-0004">4Fe-4S</keyword>
<evidence type="ECO:0000256" key="6">
    <source>
        <dbReference type="HAMAP-Rule" id="MF_01351"/>
    </source>
</evidence>
<evidence type="ECO:0000256" key="4">
    <source>
        <dbReference type="ARBA" id="ARBA00023004"/>
    </source>
</evidence>